<keyword evidence="1" id="KW-1133">Transmembrane helix</keyword>
<evidence type="ECO:0000313" key="2">
    <source>
        <dbReference type="EMBL" id="OVZ79981.1"/>
    </source>
</evidence>
<dbReference type="EMBL" id="NHOG01000014">
    <property type="protein sequence ID" value="OVZ79981.1"/>
    <property type="molecule type" value="Genomic_DNA"/>
</dbReference>
<dbReference type="AlphaFoldDB" id="A0AB73NJ75"/>
<keyword evidence="1" id="KW-0812">Transmembrane</keyword>
<organism evidence="2 3">
    <name type="scientific">Yersinia kristensenii</name>
    <dbReference type="NCBI Taxonomy" id="28152"/>
    <lineage>
        <taxon>Bacteria</taxon>
        <taxon>Pseudomonadati</taxon>
        <taxon>Pseudomonadota</taxon>
        <taxon>Gammaproteobacteria</taxon>
        <taxon>Enterobacterales</taxon>
        <taxon>Yersiniaceae</taxon>
        <taxon>Yersinia</taxon>
    </lineage>
</organism>
<feature type="transmembrane region" description="Helical" evidence="1">
    <location>
        <begin position="6"/>
        <end position="24"/>
    </location>
</feature>
<keyword evidence="3" id="KW-1185">Reference proteome</keyword>
<evidence type="ECO:0000256" key="1">
    <source>
        <dbReference type="SAM" id="Phobius"/>
    </source>
</evidence>
<reference evidence="2 3" key="1">
    <citation type="submission" date="2017-05" db="EMBL/GenBank/DDBJ databases">
        <title>Whole genome sequencing of Yersinia kristensenii.</title>
        <authorList>
            <person name="Campioni F."/>
        </authorList>
    </citation>
    <scope>NUCLEOTIDE SEQUENCE [LARGE SCALE GENOMIC DNA]</scope>
    <source>
        <strain evidence="2 3">CFSAN060538</strain>
    </source>
</reference>
<accession>A0AB73NJ75</accession>
<protein>
    <submittedName>
        <fullName evidence="2">Uncharacterized protein</fullName>
    </submittedName>
</protein>
<gene>
    <name evidence="2" type="ORF">CBW52_12545</name>
</gene>
<sequence>MQKNTAVLFMPVLLLYLYITLSLVDNGAGKEGIYRDDRAARRLFLMKTNNYHGLIQVKCHYLISVISGNGGQIGS</sequence>
<keyword evidence="1" id="KW-0472">Membrane</keyword>
<proteinExistence type="predicted"/>
<dbReference type="Proteomes" id="UP000195840">
    <property type="component" value="Unassembled WGS sequence"/>
</dbReference>
<name>A0AB73NJ75_YERKR</name>
<evidence type="ECO:0000313" key="3">
    <source>
        <dbReference type="Proteomes" id="UP000195840"/>
    </source>
</evidence>
<comment type="caution">
    <text evidence="2">The sequence shown here is derived from an EMBL/GenBank/DDBJ whole genome shotgun (WGS) entry which is preliminary data.</text>
</comment>